<sequence length="170" mass="18051">MLEFLNAAIHSTDRDGLFPLATLAGIVALFAAVVLTGFVAREKGFGAIRLFFLFVFGTVSIGALLLMFWLNAQEAYGWVNTRYVADWAGEDEGWTGGKAPTAKCDAGNVGQIAVCWSNRRGGYPADAQFQGTGTPGAWCTYKKVEARLGAASAASPGVVHVCARLTRVAK</sequence>
<feature type="transmembrane region" description="Helical" evidence="1">
    <location>
        <begin position="47"/>
        <end position="70"/>
    </location>
</feature>
<evidence type="ECO:0000313" key="2">
    <source>
        <dbReference type="EMBL" id="KPL55065.1"/>
    </source>
</evidence>
<keyword evidence="1" id="KW-1133">Transmembrane helix</keyword>
<organism evidence="2 3">
    <name type="scientific">Prosthecodimorpha hirschii</name>
    <dbReference type="NCBI Taxonomy" id="665126"/>
    <lineage>
        <taxon>Bacteria</taxon>
        <taxon>Pseudomonadati</taxon>
        <taxon>Pseudomonadota</taxon>
        <taxon>Alphaproteobacteria</taxon>
        <taxon>Hyphomicrobiales</taxon>
        <taxon>Ancalomicrobiaceae</taxon>
        <taxon>Prosthecodimorpha</taxon>
    </lineage>
</organism>
<protein>
    <submittedName>
        <fullName evidence="2">Uncharacterized protein</fullName>
    </submittedName>
</protein>
<accession>A0A0N8GFR6</accession>
<keyword evidence="1" id="KW-0472">Membrane</keyword>
<reference evidence="2 3" key="2">
    <citation type="submission" date="2015-10" db="EMBL/GenBank/DDBJ databases">
        <title>Draft Genome Sequence of Prosthecomicrobium hirschii ATCC 27832.</title>
        <authorList>
            <person name="Daniel J."/>
            <person name="Givan S.A."/>
            <person name="Brun Y.V."/>
            <person name="Brown P.J."/>
        </authorList>
    </citation>
    <scope>NUCLEOTIDE SEQUENCE [LARGE SCALE GENOMIC DNA]</scope>
    <source>
        <strain evidence="2 3">16</strain>
    </source>
</reference>
<evidence type="ECO:0000256" key="1">
    <source>
        <dbReference type="SAM" id="Phobius"/>
    </source>
</evidence>
<evidence type="ECO:0000313" key="3">
    <source>
        <dbReference type="Proteomes" id="UP000048984"/>
    </source>
</evidence>
<dbReference type="RefSeq" id="WP_054361232.1">
    <property type="nucleotide sequence ID" value="NZ_LJYW01000001.1"/>
</dbReference>
<dbReference type="EMBL" id="LJYW01000001">
    <property type="protein sequence ID" value="KPL55065.1"/>
    <property type="molecule type" value="Genomic_DNA"/>
</dbReference>
<feature type="transmembrane region" description="Helical" evidence="1">
    <location>
        <begin position="20"/>
        <end position="40"/>
    </location>
</feature>
<name>A0A0N8GFR6_9HYPH</name>
<comment type="caution">
    <text evidence="2">The sequence shown here is derived from an EMBL/GenBank/DDBJ whole genome shotgun (WGS) entry which is preliminary data.</text>
</comment>
<reference evidence="2 3" key="1">
    <citation type="submission" date="2015-09" db="EMBL/GenBank/DDBJ databases">
        <authorList>
            <consortium name="Swine Surveillance"/>
        </authorList>
    </citation>
    <scope>NUCLEOTIDE SEQUENCE [LARGE SCALE GENOMIC DNA]</scope>
    <source>
        <strain evidence="2 3">16</strain>
    </source>
</reference>
<gene>
    <name evidence="2" type="ORF">ABB55_24910</name>
</gene>
<keyword evidence="3" id="KW-1185">Reference proteome</keyword>
<keyword evidence="1" id="KW-0812">Transmembrane</keyword>
<dbReference type="AlphaFoldDB" id="A0A0N8GFR6"/>
<proteinExistence type="predicted"/>
<dbReference type="Proteomes" id="UP000048984">
    <property type="component" value="Unassembled WGS sequence"/>
</dbReference>